<dbReference type="AlphaFoldDB" id="D9S8T5"/>
<dbReference type="Proteomes" id="UP000000517">
    <property type="component" value="Chromosome"/>
</dbReference>
<protein>
    <submittedName>
        <fullName evidence="8">Sulfatase domain protein</fullName>
    </submittedName>
</protein>
<name>D9S8T5_FIBSS</name>
<feature type="transmembrane region" description="Helical" evidence="6">
    <location>
        <begin position="175"/>
        <end position="193"/>
    </location>
</feature>
<proteinExistence type="predicted"/>
<comment type="subcellular location">
    <subcellularLocation>
        <location evidence="1">Cell membrane</location>
        <topology evidence="1">Multi-pass membrane protein</topology>
    </subcellularLocation>
</comment>
<keyword evidence="5 6" id="KW-0472">Membrane</keyword>
<evidence type="ECO:0000256" key="4">
    <source>
        <dbReference type="ARBA" id="ARBA00022989"/>
    </source>
</evidence>
<dbReference type="InterPro" id="IPR000917">
    <property type="entry name" value="Sulfatase_N"/>
</dbReference>
<dbReference type="Pfam" id="PF00884">
    <property type="entry name" value="Sulfatase"/>
    <property type="match status" value="1"/>
</dbReference>
<dbReference type="Gene3D" id="3.40.720.10">
    <property type="entry name" value="Alkaline Phosphatase, subunit A"/>
    <property type="match status" value="1"/>
</dbReference>
<gene>
    <name evidence="8" type="ordered locus">FSU_0933</name>
</gene>
<evidence type="ECO:0000256" key="6">
    <source>
        <dbReference type="SAM" id="Phobius"/>
    </source>
</evidence>
<evidence type="ECO:0000256" key="3">
    <source>
        <dbReference type="ARBA" id="ARBA00022692"/>
    </source>
</evidence>
<evidence type="ECO:0000256" key="5">
    <source>
        <dbReference type="ARBA" id="ARBA00023136"/>
    </source>
</evidence>
<evidence type="ECO:0000313" key="9">
    <source>
        <dbReference type="Proteomes" id="UP000000517"/>
    </source>
</evidence>
<dbReference type="GO" id="GO:0005886">
    <property type="term" value="C:plasma membrane"/>
    <property type="evidence" value="ECO:0007669"/>
    <property type="project" value="UniProtKB-SubCell"/>
</dbReference>
<evidence type="ECO:0000259" key="7">
    <source>
        <dbReference type="Pfam" id="PF00884"/>
    </source>
</evidence>
<dbReference type="PANTHER" id="PTHR47371">
    <property type="entry name" value="LIPOTEICHOIC ACID SYNTHASE"/>
    <property type="match status" value="1"/>
</dbReference>
<feature type="transmembrane region" description="Helical" evidence="6">
    <location>
        <begin position="75"/>
        <end position="93"/>
    </location>
</feature>
<reference evidence="9" key="1">
    <citation type="submission" date="2010-08" db="EMBL/GenBank/DDBJ databases">
        <title>Complete sequence of Fibrobacter succinogenes subsp. succinogenes S85.</title>
        <authorList>
            <person name="Durkin A.S."/>
            <person name="Nelson K.E."/>
            <person name="Morrison M."/>
            <person name="Forsberg C.W."/>
            <person name="Wilson D.B."/>
            <person name="Russell J.B."/>
            <person name="Cann I.K.O."/>
            <person name="Mackie R.I."/>
            <person name="White B.A."/>
        </authorList>
    </citation>
    <scope>NUCLEOTIDE SEQUENCE [LARGE SCALE GENOMIC DNA]</scope>
    <source>
        <strain evidence="9">ATCC 19169 / S85</strain>
    </source>
</reference>
<dbReference type="EMBL" id="CP002158">
    <property type="protein sequence ID" value="ADL25870.1"/>
    <property type="molecule type" value="Genomic_DNA"/>
</dbReference>
<sequence>MIIMLRYYWFFFALILALGRFAQLCALYMMDTPLGGPLVSNFNRFLWYALYSEIGLVMAVALVFWGVSKIVRGKGYTVVKVVSLVLAFLYLVLSATNDEIMRWISQRLTLSYIRTYIFAFTDTGLVSTIFAGSAFHFVLSALIVVAFMVALILYVKKYDLAEASSLPFDKKSAGAVALIFVLAVVGCTSHLWFNPSSRRWDRIRPVAYTLVENVFETFEMSDPGEHYREGIIALGGNPDQKYPFWKEAKDEKASMEFFKAKPMEERPDIIVLTIESLRGWALDMRIEESCNRFRNLCKLARGGAYYPNTHSVGFPSIEGLLGIMQGVFSFPQGIFLNSYPNTKMRSISEILSEAGYYTEVLIGSEPNFDNSLVWFQKWFDFYEYNAENENDVALAKRFVELYRERPADKPLFFHWMSRSMHTTFDLPPDMGPKPEDLDEAYLKATAYMDSSLGIILDEVENGTRARNTLFVLTGDHSLLNGKQSLLTEKLGQIFDGFTWVSLIFNGPGIEPAVIENPVSQADLAPSLLGYLDISASNHFMGVDLLGKGMPAVGAFPPVFSFRFGDMAMRRDSLTYLLPQCTISDSVMVFKSYLKPTWNTSSLVAGYGTGMPFAMDAAMKSEIGRTMQAAAIAWRYIVYSNLLMP</sequence>
<organism evidence="8 9">
    <name type="scientific">Fibrobacter succinogenes (strain ATCC 19169 / S85)</name>
    <dbReference type="NCBI Taxonomy" id="59374"/>
    <lineage>
        <taxon>Bacteria</taxon>
        <taxon>Pseudomonadati</taxon>
        <taxon>Fibrobacterota</taxon>
        <taxon>Fibrobacteria</taxon>
        <taxon>Fibrobacterales</taxon>
        <taxon>Fibrobacteraceae</taxon>
        <taxon>Fibrobacter</taxon>
    </lineage>
</organism>
<dbReference type="InterPro" id="IPR050448">
    <property type="entry name" value="OpgB/LTA_synthase_biosynth"/>
</dbReference>
<dbReference type="SUPFAM" id="SSF53649">
    <property type="entry name" value="Alkaline phosphatase-like"/>
    <property type="match status" value="1"/>
</dbReference>
<keyword evidence="3 6" id="KW-0812">Transmembrane</keyword>
<dbReference type="HOGENOM" id="CLU_424984_0_0_0"/>
<feature type="transmembrane region" description="Helical" evidence="6">
    <location>
        <begin position="137"/>
        <end position="155"/>
    </location>
</feature>
<dbReference type="STRING" id="59374.FSU_0933"/>
<evidence type="ECO:0000256" key="2">
    <source>
        <dbReference type="ARBA" id="ARBA00022475"/>
    </source>
</evidence>
<dbReference type="InterPro" id="IPR017850">
    <property type="entry name" value="Alkaline_phosphatase_core_sf"/>
</dbReference>
<evidence type="ECO:0000256" key="1">
    <source>
        <dbReference type="ARBA" id="ARBA00004651"/>
    </source>
</evidence>
<feature type="domain" description="Sulfatase N-terminal" evidence="7">
    <location>
        <begin position="267"/>
        <end position="533"/>
    </location>
</feature>
<dbReference type="PANTHER" id="PTHR47371:SF3">
    <property type="entry name" value="PHOSPHOGLYCEROL TRANSFERASE I"/>
    <property type="match status" value="1"/>
</dbReference>
<keyword evidence="2" id="KW-1003">Cell membrane</keyword>
<dbReference type="KEGG" id="fsc:FSU_0933"/>
<feature type="transmembrane region" description="Helical" evidence="6">
    <location>
        <begin position="46"/>
        <end position="68"/>
    </location>
</feature>
<evidence type="ECO:0000313" key="8">
    <source>
        <dbReference type="EMBL" id="ADL25870.1"/>
    </source>
</evidence>
<dbReference type="eggNOG" id="COG1368">
    <property type="taxonomic scope" value="Bacteria"/>
</dbReference>
<keyword evidence="4 6" id="KW-1133">Transmembrane helix</keyword>
<accession>D9S8T5</accession>